<accession>A0ABQ2KH03</accession>
<evidence type="ECO:0000256" key="2">
    <source>
        <dbReference type="ARBA" id="ARBA00004316"/>
    </source>
</evidence>
<evidence type="ECO:0000256" key="6">
    <source>
        <dbReference type="ARBA" id="ARBA00022989"/>
    </source>
</evidence>
<dbReference type="PROSITE" id="PS50853">
    <property type="entry name" value="FN3"/>
    <property type="match status" value="1"/>
</dbReference>
<dbReference type="PANTHER" id="PTHR46730">
    <property type="entry name" value="POLYCYSTIN-1"/>
    <property type="match status" value="1"/>
</dbReference>
<keyword evidence="4 13" id="KW-0732">Signal</keyword>
<dbReference type="InterPro" id="IPR000601">
    <property type="entry name" value="PKD_dom"/>
</dbReference>
<evidence type="ECO:0000256" key="5">
    <source>
        <dbReference type="ARBA" id="ARBA00022737"/>
    </source>
</evidence>
<keyword evidence="10" id="KW-0326">Glycosidase</keyword>
<keyword evidence="11" id="KW-0624">Polysaccharide degradation</keyword>
<reference evidence="17" key="1">
    <citation type="journal article" date="2019" name="Int. J. Syst. Evol. Microbiol.">
        <title>The Global Catalogue of Microorganisms (GCM) 10K type strain sequencing project: providing services to taxonomists for standard genome sequencing and annotation.</title>
        <authorList>
            <consortium name="The Broad Institute Genomics Platform"/>
            <consortium name="The Broad Institute Genome Sequencing Center for Infectious Disease"/>
            <person name="Wu L."/>
            <person name="Ma J."/>
        </authorList>
    </citation>
    <scope>NUCLEOTIDE SEQUENCE [LARGE SCALE GENOMIC DNA]</scope>
    <source>
        <strain evidence="17">CGMCC 1.6960</strain>
    </source>
</reference>
<proteinExistence type="predicted"/>
<evidence type="ECO:0000256" key="1">
    <source>
        <dbReference type="ARBA" id="ARBA00004141"/>
    </source>
</evidence>
<dbReference type="InterPro" id="IPR003961">
    <property type="entry name" value="FN3_dom"/>
</dbReference>
<dbReference type="PROSITE" id="PS50093">
    <property type="entry name" value="PKD"/>
    <property type="match status" value="3"/>
</dbReference>
<keyword evidence="5" id="KW-0677">Repeat</keyword>
<dbReference type="CDD" id="cd00146">
    <property type="entry name" value="PKD"/>
    <property type="match status" value="3"/>
</dbReference>
<keyword evidence="17" id="KW-1185">Reference proteome</keyword>
<evidence type="ECO:0000259" key="15">
    <source>
        <dbReference type="PROSITE" id="PS50853"/>
    </source>
</evidence>
<dbReference type="InterPro" id="IPR022409">
    <property type="entry name" value="PKD/Chitinase_dom"/>
</dbReference>
<dbReference type="Pfam" id="PF18911">
    <property type="entry name" value="PKD_4"/>
    <property type="match status" value="3"/>
</dbReference>
<evidence type="ECO:0000256" key="10">
    <source>
        <dbReference type="ARBA" id="ARBA00023295"/>
    </source>
</evidence>
<feature type="signal peptide" evidence="13">
    <location>
        <begin position="1"/>
        <end position="44"/>
    </location>
</feature>
<dbReference type="Proteomes" id="UP000626982">
    <property type="component" value="Unassembled WGS sequence"/>
</dbReference>
<feature type="chain" id="PRO_5046494483" description="PKD repeat-containing protein" evidence="13">
    <location>
        <begin position="45"/>
        <end position="1514"/>
    </location>
</feature>
<keyword evidence="8" id="KW-1015">Disulfide bond</keyword>
<dbReference type="SMART" id="SM00282">
    <property type="entry name" value="LamG"/>
    <property type="match status" value="2"/>
</dbReference>
<dbReference type="InterPro" id="IPR015943">
    <property type="entry name" value="WD40/YVTN_repeat-like_dom_sf"/>
</dbReference>
<dbReference type="EMBL" id="BMLM01000001">
    <property type="protein sequence ID" value="GGN82035.1"/>
    <property type="molecule type" value="Genomic_DNA"/>
</dbReference>
<evidence type="ECO:0000259" key="14">
    <source>
        <dbReference type="PROSITE" id="PS50093"/>
    </source>
</evidence>
<evidence type="ECO:0008006" key="18">
    <source>
        <dbReference type="Google" id="ProtNLM"/>
    </source>
</evidence>
<dbReference type="InterPro" id="IPR006558">
    <property type="entry name" value="LamG-like"/>
</dbReference>
<protein>
    <recommendedName>
        <fullName evidence="18">PKD repeat-containing protein</fullName>
    </recommendedName>
</protein>
<dbReference type="InterPro" id="IPR035986">
    <property type="entry name" value="PKD_dom_sf"/>
</dbReference>
<dbReference type="InterPro" id="IPR011047">
    <property type="entry name" value="Quinoprotein_ADH-like_sf"/>
</dbReference>
<feature type="domain" description="PKD" evidence="14">
    <location>
        <begin position="1222"/>
        <end position="1308"/>
    </location>
</feature>
<dbReference type="SMART" id="SM00560">
    <property type="entry name" value="LamGL"/>
    <property type="match status" value="2"/>
</dbReference>
<evidence type="ECO:0000313" key="16">
    <source>
        <dbReference type="EMBL" id="GGN82035.1"/>
    </source>
</evidence>
<evidence type="ECO:0000256" key="8">
    <source>
        <dbReference type="ARBA" id="ARBA00023157"/>
    </source>
</evidence>
<dbReference type="InterPro" id="IPR013320">
    <property type="entry name" value="ConA-like_dom_sf"/>
</dbReference>
<dbReference type="RefSeq" id="WP_188716948.1">
    <property type="nucleotide sequence ID" value="NZ_BAABBD010000002.1"/>
</dbReference>
<evidence type="ECO:0000256" key="4">
    <source>
        <dbReference type="ARBA" id="ARBA00022729"/>
    </source>
</evidence>
<dbReference type="SUPFAM" id="SSF49899">
    <property type="entry name" value="Concanavalin A-like lectins/glucanases"/>
    <property type="match status" value="2"/>
</dbReference>
<dbReference type="InterPro" id="IPR036116">
    <property type="entry name" value="FN3_sf"/>
</dbReference>
<comment type="caution">
    <text evidence="16">The sequence shown here is derived from an EMBL/GenBank/DDBJ whole genome shotgun (WGS) entry which is preliminary data.</text>
</comment>
<sequence>MGAQQSSGRAASRGTRIARGAVAAVAAAALGLGLLAASPPGAQAAPLAGDVLVAADPTAAEAAGEPSVSSDPLPTAQVNGIVWAQAAARGRVYAGGDFQSARPAGAAPGTQLVARQNLLAYDLATGVLVPSFAPQVNGRVLAAAASPDGTRVYIGGAFTAVNGVARYRVAAFDTATGALISSFAPGTNSTVIGIAATNTTVYLAGQFSNVNNTSRTGVAAVSAATGQLTAFNPVMTGGYGARGVVVSPDGSKVVVGGSFLTTNGSDSPGRGMAALSATTGASLPWAVNSVIRNAGNNAAIYSLSSDGDSVYGTGYDFGGTKTQDDFEGAFRASWSDGTMVWMEDCHGDTYSAAPLNGNLYTAGHTHYCGNIGEFPQLDPWYLNHSLAFGREPSGRQITPDIWGYRSFTGNPAAKLLHWYPTWSTGTVSGVGQAGWNVIASGGYLLYGGEFTAINGVRQQGLVRFAVRDAAPNKQGPVLQGGSFAVNAASFRSGEARVLWQANHDTDDATLTYEVYRRGTTAPIDTRTVDSTYWVRPQQRFSDTSVQPGATYEYRVRVSDPSGNATTSNWVAVTVPAAGTTRYADAVFEQDPLHYWPLGEASGTIARDWASGSDVTLTAGTTRGVAGQATDGSTRATAFSGGSSSGASAVQEAGPDTFSLEAWFRTTSGEGGKIVGFGDRQTGGSNNYDRHIYLTPEGRVTFGVHPGGVRILQSGAGLNDGGWHHVVGTLSPSGMALYVDGVRMGTSADTTSAQPYRGYWRIGGDNIGGWPNVGAHNLSGTIADVAVYDRALTRGEIDAHLVASGRASTVPPVPTDQYGAAVRSLDPTLYWRLDETSGPVAADSGPDGLEGTYLEEGSDRIQRAQSGALTGVDDGAVRFTSNGWDNGWSNRQSVVARRAMAGPTTFAIETWFRTTTSGGGKLVGFGSSDGGWWNASPSHDRHLMMTNEGTLQFGVWNGRTDLVGTSQAYNDGGWHHVVAQQSSSGMQLYVDGALVAQNGVTTAEPFTGYWRVGGDSTWFGDPFWVGTMDEVAVYPTPLTAAQVRAHYELATEGVANVAPTASFTATAQGLRLSVDASASSDPEGGIAAYEWSFGDGTTATGPVVAHDYAEAGDYQVRLTVRDAAGATGTTTRDVSVSPVNQPPTAAFEAVVDGLDVSVDASASSDPEGAIASYSWAWGDGTSGSGSTATHDYAAAGQRTIVLTVRDAAGATATASRTVTLTAPNQAPTARIAVTESGMSATLDGRGSTDPDGTIAAYAWDFGDGTTGSGATATHPYASEGTYTVRLTVTDDDGATAQATATVRAAAGPPAGATAFDRFERSVASGWGSAEVGGAWSALGGTAAFSVAGGEGVIRLAPSHTREARLAGTQTSAVAEVSFSSDVLSAGGTASVTVIARQVGSNTYSGRVRLEPNGAIRLYLLRNETSLGTVVLPQQYAAGADVHVRVMASGTSPTALGASVWLDGQPRPTGWMLQATDTTAGFQSAGTVSIKAALSAASTNAQTVLRFDDWLVTPTP</sequence>
<keyword evidence="3" id="KW-0812">Transmembrane</keyword>
<evidence type="ECO:0000256" key="11">
    <source>
        <dbReference type="ARBA" id="ARBA00023326"/>
    </source>
</evidence>
<keyword evidence="9" id="KW-0966">Cell projection</keyword>
<feature type="region of interest" description="Disordered" evidence="12">
    <location>
        <begin position="624"/>
        <end position="650"/>
    </location>
</feature>
<dbReference type="SUPFAM" id="SSF50998">
    <property type="entry name" value="Quinoprotein alcohol dehydrogenase-like"/>
    <property type="match status" value="1"/>
</dbReference>
<evidence type="ECO:0000256" key="3">
    <source>
        <dbReference type="ARBA" id="ARBA00022692"/>
    </source>
</evidence>
<evidence type="ECO:0000313" key="17">
    <source>
        <dbReference type="Proteomes" id="UP000626982"/>
    </source>
</evidence>
<keyword evidence="7" id="KW-0472">Membrane</keyword>
<dbReference type="Gene3D" id="2.60.40.10">
    <property type="entry name" value="Immunoglobulins"/>
    <property type="match status" value="4"/>
</dbReference>
<dbReference type="CDD" id="cd00110">
    <property type="entry name" value="LamG"/>
    <property type="match status" value="1"/>
</dbReference>
<dbReference type="InterPro" id="IPR013783">
    <property type="entry name" value="Ig-like_fold"/>
</dbReference>
<evidence type="ECO:0000256" key="13">
    <source>
        <dbReference type="SAM" id="SignalP"/>
    </source>
</evidence>
<dbReference type="Pfam" id="PF13385">
    <property type="entry name" value="Laminin_G_3"/>
    <property type="match status" value="2"/>
</dbReference>
<feature type="compositionally biased region" description="Low complexity" evidence="12">
    <location>
        <begin position="631"/>
        <end position="648"/>
    </location>
</feature>
<dbReference type="Gene3D" id="2.60.120.200">
    <property type="match status" value="2"/>
</dbReference>
<dbReference type="SMART" id="SM00089">
    <property type="entry name" value="PKD"/>
    <property type="match status" value="3"/>
</dbReference>
<name>A0ABQ2KH03_9MICO</name>
<keyword evidence="10" id="KW-0378">Hydrolase</keyword>
<dbReference type="PANTHER" id="PTHR46730:SF4">
    <property type="entry name" value="POLYCYSTIC KIDNEY DISEASE PROTEIN 1-LIKE 1"/>
    <property type="match status" value="1"/>
</dbReference>
<dbReference type="SUPFAM" id="SSF49299">
    <property type="entry name" value="PKD domain"/>
    <property type="match status" value="3"/>
</dbReference>
<gene>
    <name evidence="16" type="ORF">GCM10010968_11400</name>
</gene>
<keyword evidence="6" id="KW-1133">Transmembrane helix</keyword>
<organism evidence="16 17">
    <name type="scientific">Agrococcus terreus</name>
    <dbReference type="NCBI Taxonomy" id="574649"/>
    <lineage>
        <taxon>Bacteria</taxon>
        <taxon>Bacillati</taxon>
        <taxon>Actinomycetota</taxon>
        <taxon>Actinomycetes</taxon>
        <taxon>Micrococcales</taxon>
        <taxon>Microbacteriaceae</taxon>
        <taxon>Agrococcus</taxon>
    </lineage>
</organism>
<dbReference type="InterPro" id="IPR001791">
    <property type="entry name" value="Laminin_G"/>
</dbReference>
<evidence type="ECO:0000256" key="9">
    <source>
        <dbReference type="ARBA" id="ARBA00023273"/>
    </source>
</evidence>
<feature type="domain" description="Fibronectin type-III" evidence="15">
    <location>
        <begin position="479"/>
        <end position="577"/>
    </location>
</feature>
<evidence type="ECO:0000256" key="7">
    <source>
        <dbReference type="ARBA" id="ARBA00023136"/>
    </source>
</evidence>
<dbReference type="Gene3D" id="2.130.10.10">
    <property type="entry name" value="YVTN repeat-like/Quinoprotein amine dehydrogenase"/>
    <property type="match status" value="1"/>
</dbReference>
<feature type="domain" description="PKD" evidence="14">
    <location>
        <begin position="1152"/>
        <end position="1222"/>
    </location>
</feature>
<keyword evidence="11" id="KW-0119">Carbohydrate metabolism</keyword>
<evidence type="ECO:0000256" key="12">
    <source>
        <dbReference type="SAM" id="MobiDB-lite"/>
    </source>
</evidence>
<feature type="domain" description="PKD" evidence="14">
    <location>
        <begin position="1054"/>
        <end position="1135"/>
    </location>
</feature>
<dbReference type="SUPFAM" id="SSF49265">
    <property type="entry name" value="Fibronectin type III"/>
    <property type="match status" value="1"/>
</dbReference>
<comment type="subcellular location">
    <subcellularLocation>
        <location evidence="2">Cell projection</location>
    </subcellularLocation>
    <subcellularLocation>
        <location evidence="1">Membrane</location>
        <topology evidence="1">Multi-pass membrane protein</topology>
    </subcellularLocation>
</comment>